<evidence type="ECO:0000256" key="1">
    <source>
        <dbReference type="ARBA" id="ARBA00009729"/>
    </source>
</evidence>
<dbReference type="AlphaFoldDB" id="A0A5E8BUK6"/>
<protein>
    <recommendedName>
        <fullName evidence="2 7">Autophagy-related protein 11</fullName>
    </recommendedName>
</protein>
<feature type="compositionally biased region" description="Basic and acidic residues" evidence="9">
    <location>
        <begin position="1002"/>
        <end position="1018"/>
    </location>
</feature>
<feature type="region of interest" description="Disordered" evidence="9">
    <location>
        <begin position="967"/>
        <end position="1045"/>
    </location>
</feature>
<comment type="subcellular location">
    <subcellularLocation>
        <location evidence="7">Preautophagosomal structure membrane</location>
        <topology evidence="7">Peripheral membrane protein</topology>
    </subcellularLocation>
    <subcellularLocation>
        <location evidence="7">Vacuole membrane</location>
        <topology evidence="7">Peripheral membrane protein</topology>
    </subcellularLocation>
    <text evidence="7">During pexophagy, accumulates in the vacuolar membrane region, where the peroxisomes contact the vacuole.</text>
</comment>
<keyword evidence="3 7" id="KW-0813">Transport</keyword>
<feature type="coiled-coil region" evidence="8">
    <location>
        <begin position="641"/>
        <end position="682"/>
    </location>
</feature>
<dbReference type="GO" id="GO:0000045">
    <property type="term" value="P:autophagosome assembly"/>
    <property type="evidence" value="ECO:0007669"/>
    <property type="project" value="UniProtKB-UniRule"/>
</dbReference>
<dbReference type="Pfam" id="PF04108">
    <property type="entry name" value="ATG17_like"/>
    <property type="match status" value="1"/>
</dbReference>
<dbReference type="GO" id="GO:0034045">
    <property type="term" value="C:phagophore assembly site membrane"/>
    <property type="evidence" value="ECO:0007669"/>
    <property type="project" value="UniProtKB-SubCell"/>
</dbReference>
<name>A0A5E8BUK6_9ASCO</name>
<feature type="compositionally biased region" description="Polar residues" evidence="9">
    <location>
        <begin position="992"/>
        <end position="1001"/>
    </location>
</feature>
<keyword evidence="7" id="KW-0472">Membrane</keyword>
<keyword evidence="13" id="KW-1185">Reference proteome</keyword>
<keyword evidence="5 7" id="KW-0072">Autophagy</keyword>
<dbReference type="GO" id="GO:0019901">
    <property type="term" value="F:protein kinase binding"/>
    <property type="evidence" value="ECO:0007669"/>
    <property type="project" value="TreeGrafter"/>
</dbReference>
<keyword evidence="6 8" id="KW-0175">Coiled coil</keyword>
<evidence type="ECO:0000256" key="5">
    <source>
        <dbReference type="ARBA" id="ARBA00023006"/>
    </source>
</evidence>
<dbReference type="RefSeq" id="XP_031854001.1">
    <property type="nucleotide sequence ID" value="XM_031998110.1"/>
</dbReference>
<dbReference type="EMBL" id="CABVLU010000003">
    <property type="protein sequence ID" value="VVT53077.1"/>
    <property type="molecule type" value="Genomic_DNA"/>
</dbReference>
<dbReference type="GO" id="GO:0060090">
    <property type="term" value="F:molecular adaptor activity"/>
    <property type="evidence" value="ECO:0007669"/>
    <property type="project" value="TreeGrafter"/>
</dbReference>
<organism evidence="12 13">
    <name type="scientific">Magnusiomyces paraingens</name>
    <dbReference type="NCBI Taxonomy" id="2606893"/>
    <lineage>
        <taxon>Eukaryota</taxon>
        <taxon>Fungi</taxon>
        <taxon>Dikarya</taxon>
        <taxon>Ascomycota</taxon>
        <taxon>Saccharomycotina</taxon>
        <taxon>Dipodascomycetes</taxon>
        <taxon>Dipodascales</taxon>
        <taxon>Dipodascaceae</taxon>
        <taxon>Magnusiomyces</taxon>
    </lineage>
</organism>
<comment type="function">
    <text evidence="7">Involved in cytoplasm to vacuole transport (Cvt), pexophagy, mitophagy and nucleophagy. Recruits mitochondria for their selective degradation via autophagy (mitophagy) during starvation. Works as scaffold proteins that recruit ATG proteins to the pre-autophagosome (PAS), the site of vesicle/autophagosome formation. Required for the Cvt vesicles completion.</text>
</comment>
<evidence type="ECO:0000313" key="13">
    <source>
        <dbReference type="Proteomes" id="UP000398389"/>
    </source>
</evidence>
<dbReference type="GO" id="GO:0015031">
    <property type="term" value="P:protein transport"/>
    <property type="evidence" value="ECO:0007669"/>
    <property type="project" value="UniProtKB-KW"/>
</dbReference>
<dbReference type="GO" id="GO:0005774">
    <property type="term" value="C:vacuolar membrane"/>
    <property type="evidence" value="ECO:0007669"/>
    <property type="project" value="UniProtKB-SubCell"/>
</dbReference>
<feature type="domain" description="Autophagy-related protein 11 C-terminal" evidence="11">
    <location>
        <begin position="1083"/>
        <end position="1210"/>
    </location>
</feature>
<dbReference type="GO" id="GO:0000422">
    <property type="term" value="P:autophagy of mitochondrion"/>
    <property type="evidence" value="ECO:0007669"/>
    <property type="project" value="TreeGrafter"/>
</dbReference>
<keyword evidence="4 7" id="KW-0653">Protein transport</keyword>
<evidence type="ECO:0000256" key="4">
    <source>
        <dbReference type="ARBA" id="ARBA00022927"/>
    </source>
</evidence>
<dbReference type="Proteomes" id="UP000398389">
    <property type="component" value="Unassembled WGS sequence"/>
</dbReference>
<feature type="compositionally biased region" description="Acidic residues" evidence="9">
    <location>
        <begin position="885"/>
        <end position="921"/>
    </location>
</feature>
<feature type="domain" description="Autophagy protein ATG17-like" evidence="10">
    <location>
        <begin position="119"/>
        <end position="457"/>
    </location>
</feature>
<dbReference type="GO" id="GO:0061709">
    <property type="term" value="P:reticulophagy"/>
    <property type="evidence" value="ECO:0007669"/>
    <property type="project" value="TreeGrafter"/>
</dbReference>
<dbReference type="OrthoDB" id="447953at2759"/>
<accession>A0A5E8BUK6</accession>
<evidence type="ECO:0000259" key="11">
    <source>
        <dbReference type="Pfam" id="PF10377"/>
    </source>
</evidence>
<evidence type="ECO:0000259" key="10">
    <source>
        <dbReference type="Pfam" id="PF04108"/>
    </source>
</evidence>
<gene>
    <name evidence="12" type="ORF">SAPINGB_P003392</name>
</gene>
<evidence type="ECO:0000256" key="7">
    <source>
        <dbReference type="RuleBase" id="RU367075"/>
    </source>
</evidence>
<dbReference type="GO" id="GO:0034727">
    <property type="term" value="P:piecemeal microautophagy of the nucleus"/>
    <property type="evidence" value="ECO:0007669"/>
    <property type="project" value="TreeGrafter"/>
</dbReference>
<comment type="similarity">
    <text evidence="1 7">Belongs to the ATG11 family.</text>
</comment>
<feature type="compositionally biased region" description="Basic and acidic residues" evidence="9">
    <location>
        <begin position="1027"/>
        <end position="1045"/>
    </location>
</feature>
<dbReference type="InterPro" id="IPR040040">
    <property type="entry name" value="ATG11"/>
</dbReference>
<evidence type="ECO:0000256" key="8">
    <source>
        <dbReference type="SAM" id="Coils"/>
    </source>
</evidence>
<feature type="region of interest" description="Disordered" evidence="9">
    <location>
        <begin position="846"/>
        <end position="929"/>
    </location>
</feature>
<dbReference type="InterPro" id="IPR019460">
    <property type="entry name" value="Atg11_C"/>
</dbReference>
<evidence type="ECO:0000256" key="9">
    <source>
        <dbReference type="SAM" id="MobiDB-lite"/>
    </source>
</evidence>
<evidence type="ECO:0000256" key="2">
    <source>
        <dbReference type="ARBA" id="ARBA00013804"/>
    </source>
</evidence>
<dbReference type="GO" id="GO:1903599">
    <property type="term" value="P:positive regulation of autophagy of mitochondrion"/>
    <property type="evidence" value="ECO:0007669"/>
    <property type="project" value="UniProtKB-UniRule"/>
</dbReference>
<keyword evidence="7" id="KW-0926">Vacuole</keyword>
<dbReference type="PANTHER" id="PTHR13222:SF1">
    <property type="entry name" value="RB1-INDUCIBLE COILED-COIL PROTEIN 1"/>
    <property type="match status" value="1"/>
</dbReference>
<evidence type="ECO:0000256" key="6">
    <source>
        <dbReference type="ARBA" id="ARBA00023054"/>
    </source>
</evidence>
<proteinExistence type="inferred from homology"/>
<evidence type="ECO:0000256" key="3">
    <source>
        <dbReference type="ARBA" id="ARBA00022448"/>
    </source>
</evidence>
<dbReference type="GeneID" id="43582210"/>
<feature type="compositionally biased region" description="Basic and acidic residues" evidence="9">
    <location>
        <begin position="970"/>
        <end position="991"/>
    </location>
</feature>
<dbReference type="PANTHER" id="PTHR13222">
    <property type="entry name" value="RB1-INDUCIBLE COILED-COIL"/>
    <property type="match status" value="1"/>
</dbReference>
<dbReference type="InterPro" id="IPR045326">
    <property type="entry name" value="ATG17-like_dom"/>
</dbReference>
<reference evidence="12 13" key="1">
    <citation type="submission" date="2019-09" db="EMBL/GenBank/DDBJ databases">
        <authorList>
            <person name="Brejova B."/>
        </authorList>
    </citation>
    <scope>NUCLEOTIDE SEQUENCE [LARGE SCALE GENOMIC DNA]</scope>
</reference>
<sequence>MNGSSQMLLYNAFTGNTLEADPDKFLSLADLKSWIQENEGIPVSHQILLTSRSTQLKIESMSHGQQVFVFDKALFSPNADIDSLITEPKIIPLSIPPVPQAPSPQPTSIVTVLNTFIERAHWANALLTLSQHLFDAIECHIIEISVIKQAVDVSLTHLRHHSNGIIKSLESTAASAKTLTETTTETNWQTALDTATKLPVHKSLLAGHSNSTHLSDWIDRFEIETSSSNLQKERATIISTVDTLYAKANEMLVKIEALEAVAKAWFSLPTAPIISDNQSSIDNSWKTYREITEDVGTIVQKIQSDCSYVSNLSDSLKNIQNSMRIIQLHDREFLSKAQDLTKELWNIHKSWALSKTFNTKKSVALLRTVSQIQFFSSPLRQQIATLAATVKSAEADRMVVARAIDMPYLYGALLFELIRRDEWMEHIKARVNRTAEMMAGWREDEIKRRTKWIRQLGGSLGMLKRIGGGGGSSGPGGASDVPDVEITLINSTEYKSYALERKDMDQYLQLLKSHGLEEEYEELAALVTKTDKINPFPEPVPVEHQKMQQQLLRRKSVFKEGNMSEYSKSLLLSRSMGLDPPINKVEELPPKGDSSVDLKIQVYEARIRKLEDMLHRNQFRDSWTNKFHAPGVVDSTSMIKVSATDEQHQALLDKIKLLEEQAQEKDQEVARLNAENGRLSAEIEQKNFGLEEAQVMKLDLMANLSTKESEFNTERRSFQKEIADLKHKLYELEVEFDREIELSLALEEEVQSYKHQNSLQIARFRKALKTQKRSSIFSERKYLKVQTRYDILTTRARDLSQRLYTSTIRNSELLESLGMQIRKEIDEEDNCVLSFKIQRVKGLGRRTRSALSANNNNNSESIEGEKQKIDPTVLYWVDPSPNDPKEDEDEEDEDNDDDDDENKDEDTSDEDNLYINDEDSENMGVRQSATTTQKIIDSGSLISAQSMGNSIVSLQNTELLPQKLDSGLSKVEKTKSIDSANTDKDSIESPTKHSSLYSSTYEQRRQLKRQERQKKLQEQQKQSPKLIEGHQTRQKSETREKKREADMQLRLEKYRRRATKQSELRYQRFLNSVYIDYDLFRVSVTKRFSDVEHLARKLQKECRGYRENAHIQELASRGKLAYRSFKQGDLALFLPTRDQTRDPNPWAAFNVGAPHYFLKPLPEHRLFERDWLVARITKIEERVVDRIHGEEKDNPFDLSDGLKWHLLEAVEEK</sequence>
<dbReference type="Pfam" id="PF10377">
    <property type="entry name" value="ATG11"/>
    <property type="match status" value="1"/>
</dbReference>
<comment type="subunit">
    <text evidence="7">Homodimer.</text>
</comment>
<dbReference type="GO" id="GO:0034517">
    <property type="term" value="P:ribophagy"/>
    <property type="evidence" value="ECO:0007669"/>
    <property type="project" value="TreeGrafter"/>
</dbReference>
<evidence type="ECO:0000313" key="12">
    <source>
        <dbReference type="EMBL" id="VVT53077.1"/>
    </source>
</evidence>
<dbReference type="GO" id="GO:1990316">
    <property type="term" value="C:Atg1/ULK1 kinase complex"/>
    <property type="evidence" value="ECO:0007669"/>
    <property type="project" value="TreeGrafter"/>
</dbReference>